<dbReference type="SUPFAM" id="SSF53448">
    <property type="entry name" value="Nucleotide-diphospho-sugar transferases"/>
    <property type="match status" value="1"/>
</dbReference>
<reference evidence="4 5" key="1">
    <citation type="submission" date="2019-03" db="EMBL/GenBank/DDBJ databases">
        <title>Paraburkholderia sp. isolated from native Mimosa gymnas in Guartela State Park, Brazil.</title>
        <authorList>
            <person name="Paulitsch F."/>
            <person name="Hungria M."/>
            <person name="Delamuta J.R.M."/>
            <person name="Ribeiro R.A."/>
            <person name="Dall'Agnol R."/>
            <person name="Silva J.S.B."/>
        </authorList>
    </citation>
    <scope>NUCLEOTIDE SEQUENCE [LARGE SCALE GENOMIC DNA]</scope>
    <source>
        <strain evidence="4 5">CNPSo 3008</strain>
    </source>
</reference>
<accession>A0A4R5LH36</accession>
<keyword evidence="2" id="KW-0548">Nucleotidyltransferase</keyword>
<evidence type="ECO:0000259" key="3">
    <source>
        <dbReference type="Pfam" id="PF00483"/>
    </source>
</evidence>
<sequence length="253" mass="27074">MTQSNHTPARASHGRTAMIFAAGRGERMRPLTDTCPKPLLAVGGKPLVVWQIERLAAAGYTRIVINHAWLGAQIEAALGDGARFGVTLHYSPEHDALETAGGIAQALPLIESTGAPEVFLAVSGDVYSAYDFARLNTHAQVLAAQEQPGMHLVMVPNPPFHPKGDFALGADGRLALDGAPRYTFGNIGLYDTRMFRDLAPGTKRALTPYYREAIAQGRVSGELYDGVWENVGTPAQLEALDAALRNPTSAHHG</sequence>
<protein>
    <submittedName>
        <fullName evidence="4">Nucleotidyltransferase family protein</fullName>
    </submittedName>
</protein>
<feature type="domain" description="Nucleotidyl transferase" evidence="3">
    <location>
        <begin position="17"/>
        <end position="145"/>
    </location>
</feature>
<dbReference type="CDD" id="cd06422">
    <property type="entry name" value="NTP_transferase_like_1"/>
    <property type="match status" value="1"/>
</dbReference>
<dbReference type="PANTHER" id="PTHR43584">
    <property type="entry name" value="NUCLEOTIDYL TRANSFERASE"/>
    <property type="match status" value="1"/>
</dbReference>
<comment type="caution">
    <text evidence="4">The sequence shown here is derived from an EMBL/GenBank/DDBJ whole genome shotgun (WGS) entry which is preliminary data.</text>
</comment>
<keyword evidence="1 4" id="KW-0808">Transferase</keyword>
<evidence type="ECO:0000313" key="5">
    <source>
        <dbReference type="Proteomes" id="UP000295606"/>
    </source>
</evidence>
<proteinExistence type="predicted"/>
<dbReference type="Gene3D" id="3.90.550.10">
    <property type="entry name" value="Spore Coat Polysaccharide Biosynthesis Protein SpsA, Chain A"/>
    <property type="match status" value="1"/>
</dbReference>
<dbReference type="InterPro" id="IPR005835">
    <property type="entry name" value="NTP_transferase_dom"/>
</dbReference>
<organism evidence="4 5">
    <name type="scientific">Paraburkholderia guartelaensis</name>
    <dbReference type="NCBI Taxonomy" id="2546446"/>
    <lineage>
        <taxon>Bacteria</taxon>
        <taxon>Pseudomonadati</taxon>
        <taxon>Pseudomonadota</taxon>
        <taxon>Betaproteobacteria</taxon>
        <taxon>Burkholderiales</taxon>
        <taxon>Burkholderiaceae</taxon>
        <taxon>Paraburkholderia</taxon>
    </lineage>
</organism>
<dbReference type="PANTHER" id="PTHR43584:SF8">
    <property type="entry name" value="N-ACETYLMURAMATE ALPHA-1-PHOSPHATE URIDYLYLTRANSFERASE"/>
    <property type="match status" value="1"/>
</dbReference>
<dbReference type="NCBIfam" id="NF045761">
    <property type="entry name" value="NAMPUrTaseMurU"/>
    <property type="match status" value="1"/>
</dbReference>
<evidence type="ECO:0000256" key="1">
    <source>
        <dbReference type="ARBA" id="ARBA00022679"/>
    </source>
</evidence>
<evidence type="ECO:0000313" key="4">
    <source>
        <dbReference type="EMBL" id="TDG08555.1"/>
    </source>
</evidence>
<name>A0A4R5LH36_9BURK</name>
<dbReference type="InterPro" id="IPR054790">
    <property type="entry name" value="MurU"/>
</dbReference>
<evidence type="ECO:0000256" key="2">
    <source>
        <dbReference type="ARBA" id="ARBA00022695"/>
    </source>
</evidence>
<gene>
    <name evidence="4" type="ORF">E1N52_11580</name>
</gene>
<dbReference type="OrthoDB" id="9788272at2"/>
<dbReference type="AlphaFoldDB" id="A0A4R5LH36"/>
<dbReference type="InterPro" id="IPR050065">
    <property type="entry name" value="GlmU-like"/>
</dbReference>
<dbReference type="InterPro" id="IPR029044">
    <property type="entry name" value="Nucleotide-diphossugar_trans"/>
</dbReference>
<dbReference type="EMBL" id="SMOD01000007">
    <property type="protein sequence ID" value="TDG08555.1"/>
    <property type="molecule type" value="Genomic_DNA"/>
</dbReference>
<dbReference type="GO" id="GO:0016779">
    <property type="term" value="F:nucleotidyltransferase activity"/>
    <property type="evidence" value="ECO:0007669"/>
    <property type="project" value="UniProtKB-KW"/>
</dbReference>
<dbReference type="Pfam" id="PF00483">
    <property type="entry name" value="NTP_transferase"/>
    <property type="match status" value="1"/>
</dbReference>
<dbReference type="Proteomes" id="UP000295606">
    <property type="component" value="Unassembled WGS sequence"/>
</dbReference>